<name>A0ABU5T0I2_9MICC</name>
<proteinExistence type="inferred from homology"/>
<dbReference type="PANTHER" id="PTHR38042">
    <property type="entry name" value="UROPORPHYRINOGEN-III SYNTHASE, CHLOROPLASTIC"/>
    <property type="match status" value="1"/>
</dbReference>
<evidence type="ECO:0000256" key="3">
    <source>
        <dbReference type="ARBA" id="ARBA00013109"/>
    </source>
</evidence>
<feature type="domain" description="Tetrapyrrole biosynthesis uroporphyrinogen III synthase" evidence="11">
    <location>
        <begin position="27"/>
        <end position="286"/>
    </location>
</feature>
<feature type="compositionally biased region" description="Pro residues" evidence="10">
    <location>
        <begin position="297"/>
        <end position="312"/>
    </location>
</feature>
<evidence type="ECO:0000256" key="7">
    <source>
        <dbReference type="ARBA" id="ARBA00040167"/>
    </source>
</evidence>
<evidence type="ECO:0000256" key="2">
    <source>
        <dbReference type="ARBA" id="ARBA00008133"/>
    </source>
</evidence>
<protein>
    <recommendedName>
        <fullName evidence="7 9">Uroporphyrinogen-III synthase</fullName>
        <ecNumber evidence="3 9">4.2.1.75</ecNumber>
    </recommendedName>
</protein>
<comment type="pathway">
    <text evidence="1 9">Porphyrin-containing compound metabolism; protoporphyrin-IX biosynthesis; coproporphyrinogen-III from 5-aminolevulinate: step 3/4.</text>
</comment>
<sequence>MGQGLHRGRPLAGRRVLLTRSPDRAGAMAEALAAAGAEPLLLPLIDFETARDAEGLDAALSRLAAGEYAWLVVSSITTVRALKQFAAERGSSLRGLVPEGVRIATIGPSSRRVIEAEGLRVDLAPGGKQSAEGLVELWAYADDGGASGADGAGTVRILIPQSGLAGPTLSAGLVERGWDVDVVTAYETVDYPAEPTRRLTAELAVGTEPSPAVVLSPEDARRELGAGRLDAIVAASPSAARRICEALRPLVGARLVAIGQPTAAEFHSLGVNVAATAATPTPEGIVDAVVEAVLLPRDPPPHTSPPSVPPTHPSVTPTHPQDTA</sequence>
<keyword evidence="4 9" id="KW-0456">Lyase</keyword>
<evidence type="ECO:0000256" key="4">
    <source>
        <dbReference type="ARBA" id="ARBA00023239"/>
    </source>
</evidence>
<dbReference type="EC" id="4.2.1.75" evidence="3 9"/>
<dbReference type="EMBL" id="JAYGGQ010000001">
    <property type="protein sequence ID" value="MEA5453159.1"/>
    <property type="molecule type" value="Genomic_DNA"/>
</dbReference>
<comment type="function">
    <text evidence="6 9">Catalyzes cyclization of the linear tetrapyrrole, hydroxymethylbilane, to the macrocyclic uroporphyrinogen III.</text>
</comment>
<comment type="catalytic activity">
    <reaction evidence="8 9">
        <text>hydroxymethylbilane = uroporphyrinogen III + H2O</text>
        <dbReference type="Rhea" id="RHEA:18965"/>
        <dbReference type="ChEBI" id="CHEBI:15377"/>
        <dbReference type="ChEBI" id="CHEBI:57308"/>
        <dbReference type="ChEBI" id="CHEBI:57845"/>
        <dbReference type="EC" id="4.2.1.75"/>
    </reaction>
</comment>
<organism evidence="12 13">
    <name type="scientific">Sinomonas terricola</name>
    <dbReference type="NCBI Taxonomy" id="3110330"/>
    <lineage>
        <taxon>Bacteria</taxon>
        <taxon>Bacillati</taxon>
        <taxon>Actinomycetota</taxon>
        <taxon>Actinomycetes</taxon>
        <taxon>Micrococcales</taxon>
        <taxon>Micrococcaceae</taxon>
        <taxon>Sinomonas</taxon>
    </lineage>
</organism>
<comment type="caution">
    <text evidence="12">The sequence shown here is derived from an EMBL/GenBank/DDBJ whole genome shotgun (WGS) entry which is preliminary data.</text>
</comment>
<evidence type="ECO:0000256" key="9">
    <source>
        <dbReference type="RuleBase" id="RU366031"/>
    </source>
</evidence>
<dbReference type="PANTHER" id="PTHR38042:SF1">
    <property type="entry name" value="UROPORPHYRINOGEN-III SYNTHASE, CHLOROPLASTIC"/>
    <property type="match status" value="1"/>
</dbReference>
<dbReference type="InterPro" id="IPR036108">
    <property type="entry name" value="4pyrrol_syn_uPrphyn_synt_sf"/>
</dbReference>
<reference evidence="12 13" key="1">
    <citation type="submission" date="2023-12" db="EMBL/GenBank/DDBJ databases">
        <title>Sinomonas terricola sp. nov, isolated from litchi orchard soil in Guangdong, PR China.</title>
        <authorList>
            <person name="Jiaxin W."/>
            <person name="Yang Z."/>
            <person name="Honghui Z."/>
        </authorList>
    </citation>
    <scope>NUCLEOTIDE SEQUENCE [LARGE SCALE GENOMIC DNA]</scope>
    <source>
        <strain evidence="12 13">JGH33</strain>
    </source>
</reference>
<comment type="similarity">
    <text evidence="2 9">Belongs to the uroporphyrinogen-III synthase family.</text>
</comment>
<evidence type="ECO:0000256" key="5">
    <source>
        <dbReference type="ARBA" id="ARBA00023244"/>
    </source>
</evidence>
<feature type="compositionally biased region" description="Low complexity" evidence="10">
    <location>
        <begin position="313"/>
        <end position="324"/>
    </location>
</feature>
<accession>A0ABU5T0I2</accession>
<evidence type="ECO:0000256" key="10">
    <source>
        <dbReference type="SAM" id="MobiDB-lite"/>
    </source>
</evidence>
<dbReference type="RefSeq" id="WP_323277759.1">
    <property type="nucleotide sequence ID" value="NZ_JAYGGQ010000001.1"/>
</dbReference>
<dbReference type="Pfam" id="PF02602">
    <property type="entry name" value="HEM4"/>
    <property type="match status" value="1"/>
</dbReference>
<feature type="region of interest" description="Disordered" evidence="10">
    <location>
        <begin position="295"/>
        <end position="324"/>
    </location>
</feature>
<dbReference type="Gene3D" id="3.40.50.10090">
    <property type="match status" value="2"/>
</dbReference>
<dbReference type="GO" id="GO:0004852">
    <property type="term" value="F:uroporphyrinogen-III synthase activity"/>
    <property type="evidence" value="ECO:0007669"/>
    <property type="project" value="UniProtKB-EC"/>
</dbReference>
<keyword evidence="5 9" id="KW-0627">Porphyrin biosynthesis</keyword>
<dbReference type="CDD" id="cd06578">
    <property type="entry name" value="HemD"/>
    <property type="match status" value="1"/>
</dbReference>
<dbReference type="InterPro" id="IPR003754">
    <property type="entry name" value="4pyrrol_synth_uPrphyn_synth"/>
</dbReference>
<evidence type="ECO:0000313" key="13">
    <source>
        <dbReference type="Proteomes" id="UP001304769"/>
    </source>
</evidence>
<evidence type="ECO:0000256" key="6">
    <source>
        <dbReference type="ARBA" id="ARBA00037589"/>
    </source>
</evidence>
<dbReference type="InterPro" id="IPR039793">
    <property type="entry name" value="UROS/Hem4"/>
</dbReference>
<evidence type="ECO:0000256" key="1">
    <source>
        <dbReference type="ARBA" id="ARBA00004772"/>
    </source>
</evidence>
<evidence type="ECO:0000313" key="12">
    <source>
        <dbReference type="EMBL" id="MEA5453159.1"/>
    </source>
</evidence>
<evidence type="ECO:0000256" key="8">
    <source>
        <dbReference type="ARBA" id="ARBA00048617"/>
    </source>
</evidence>
<gene>
    <name evidence="12" type="ORF">SPF06_00355</name>
</gene>
<keyword evidence="13" id="KW-1185">Reference proteome</keyword>
<dbReference type="Proteomes" id="UP001304769">
    <property type="component" value="Unassembled WGS sequence"/>
</dbReference>
<evidence type="ECO:0000259" key="11">
    <source>
        <dbReference type="Pfam" id="PF02602"/>
    </source>
</evidence>
<dbReference type="SUPFAM" id="SSF69618">
    <property type="entry name" value="HemD-like"/>
    <property type="match status" value="1"/>
</dbReference>